<dbReference type="GO" id="GO:0043161">
    <property type="term" value="P:proteasome-mediated ubiquitin-dependent protein catabolic process"/>
    <property type="evidence" value="ECO:0007669"/>
    <property type="project" value="EnsemblFungi"/>
</dbReference>
<dbReference type="Gene3D" id="2.60.120.920">
    <property type="match status" value="1"/>
</dbReference>
<feature type="region of interest" description="Disordered" evidence="2">
    <location>
        <begin position="115"/>
        <end position="211"/>
    </location>
</feature>
<dbReference type="GeneID" id="11468339"/>
<feature type="coiled-coil region" evidence="1">
    <location>
        <begin position="637"/>
        <end position="664"/>
    </location>
</feature>
<evidence type="ECO:0000259" key="3">
    <source>
        <dbReference type="PROSITE" id="PS50188"/>
    </source>
</evidence>
<dbReference type="InterPro" id="IPR006594">
    <property type="entry name" value="LisH"/>
</dbReference>
<dbReference type="OrthoDB" id="25503at2759"/>
<dbReference type="GO" id="GO:0006808">
    <property type="term" value="P:regulation of nitrogen utilization"/>
    <property type="evidence" value="ECO:0007669"/>
    <property type="project" value="EnsemblFungi"/>
</dbReference>
<dbReference type="SMART" id="SM00757">
    <property type="entry name" value="CRA"/>
    <property type="match status" value="1"/>
</dbReference>
<evidence type="ECO:0000256" key="2">
    <source>
        <dbReference type="SAM" id="MobiDB-lite"/>
    </source>
</evidence>
<dbReference type="SUPFAM" id="SSF49899">
    <property type="entry name" value="Concanavalin A-like lectins/glucanases"/>
    <property type="match status" value="1"/>
</dbReference>
<dbReference type="HOGENOM" id="CLU_308189_0_0_1"/>
<evidence type="ECO:0000256" key="1">
    <source>
        <dbReference type="SAM" id="Coils"/>
    </source>
</evidence>
<sequence>MSTFMNEVDCQYIKALFPQYLLEQPISHDLWKLYHQHRKLFNKLKVKRYIAPKDGVNFGLDCYKRSSRLTYATRKAIWEKLSQLGVLGIIPYDSATDEYLIQVYKYFYTTQAERLPSERGRKPKDSSDGSVDRIQRQQHGVNGDDDIAMEFDTHEVGPEEEEDGDEDGEEDGEDYAQSSDTLPSDSEESALGGSQVQSPEPEAGADLRGENEVDTFYPAVTESKHKLKPKPNPVSGEIYSSLNYPLPHKWVTPSNSSVLVSADGFSNVRPNPNWQVYSGYDNSPIVNNRLRTSLSNQKQHWASTWANTYVSHKKLAIFYFEIRVLSVTSSQSGQTCNINIGFKDWSKVATTSVEGNTSDPPSRDPGELSALNRQQTSNILRGTFDGSRPTSQQSGAGKDVYAYNGSDGYINDGTLFKSYSKPFGRDDVIGCGVNYVDGTIFFTKNGIHLGTAFKDVSHLDLVPFVSLKPANSIRTNFGLYEEFLFDISGYQNHWKNKAYYHIFKSVAGTDKSGFEFRKDGDDDPSSNEDEDVHMPDSAGIVQNTENSSDDELSSNFDDDDSIQLKDGFLLSRDTRFSGDKLYKPEKERLNTISNADDSIPCTLNTMINDYLIHKGLIDVAKGFLKDLQKDCIPNNSEERTRMVIRHHERQIKREEENLKTRQDIRTLIKKGDFLHCIKYIDTKFPGLLTTHIDLAFEFKVAEYLLAILNLNQNSIDLVLQKGLEISNEFIYNDRIPQDLRDRFKAHFTEISALMAYDNPLVECTKDLAIYLTPSYLEDRLFQLVNSTILEFLKMKSESSLENMISYTRAMVNTLMEYGQQQNSLGTDPERRYYKLVNIDEDLLTL</sequence>
<keyword evidence="5" id="KW-1185">Reference proteome</keyword>
<dbReference type="InterPro" id="IPR013144">
    <property type="entry name" value="CRA_dom"/>
</dbReference>
<evidence type="ECO:0000313" key="5">
    <source>
        <dbReference type="Proteomes" id="UP000006790"/>
    </source>
</evidence>
<dbReference type="PROSITE" id="PS50896">
    <property type="entry name" value="LISH"/>
    <property type="match status" value="1"/>
</dbReference>
<protein>
    <recommendedName>
        <fullName evidence="3">B30.2/SPRY domain-containing protein</fullName>
    </recommendedName>
</protein>
<dbReference type="PANTHER" id="PTHR12864">
    <property type="entry name" value="RAN BINDING PROTEIN 9-RELATED"/>
    <property type="match status" value="1"/>
</dbReference>
<dbReference type="InterPro" id="IPR013320">
    <property type="entry name" value="ConA-like_dom_sf"/>
</dbReference>
<dbReference type="InterPro" id="IPR043136">
    <property type="entry name" value="B30.2/SPRY_sf"/>
</dbReference>
<dbReference type="Pfam" id="PF00622">
    <property type="entry name" value="SPRY"/>
    <property type="match status" value="1"/>
</dbReference>
<dbReference type="SMART" id="SM00449">
    <property type="entry name" value="SPRY"/>
    <property type="match status" value="1"/>
</dbReference>
<dbReference type="InterPro" id="IPR050618">
    <property type="entry name" value="Ubq-SigPath_Reg"/>
</dbReference>
<dbReference type="CDD" id="cd12885">
    <property type="entry name" value="SPRY_RanBP_like"/>
    <property type="match status" value="1"/>
</dbReference>
<evidence type="ECO:0000313" key="4">
    <source>
        <dbReference type="EMBL" id="AET38290.1"/>
    </source>
</evidence>
<feature type="domain" description="B30.2/SPRY" evidence="3">
    <location>
        <begin position="283"/>
        <end position="482"/>
    </location>
</feature>
<dbReference type="OMA" id="RHNERQI"/>
<feature type="compositionally biased region" description="Basic and acidic residues" evidence="2">
    <location>
        <begin position="115"/>
        <end position="135"/>
    </location>
</feature>
<dbReference type="InterPro" id="IPR024964">
    <property type="entry name" value="CTLH/CRA"/>
</dbReference>
<dbReference type="InterPro" id="IPR044736">
    <property type="entry name" value="Gid1/RanBPM/SPLA_SPRY"/>
</dbReference>
<feature type="region of interest" description="Disordered" evidence="2">
    <location>
        <begin position="379"/>
        <end position="399"/>
    </location>
</feature>
<dbReference type="KEGG" id="erc:Ecym_2574"/>
<dbReference type="RefSeq" id="XP_003645107.1">
    <property type="nucleotide sequence ID" value="XM_003645059.1"/>
</dbReference>
<dbReference type="GO" id="GO:0034657">
    <property type="term" value="C:GID complex"/>
    <property type="evidence" value="ECO:0007669"/>
    <property type="project" value="EnsemblFungi"/>
</dbReference>
<reference evidence="5" key="1">
    <citation type="journal article" date="2012" name="G3 (Bethesda)">
        <title>Pichia sorbitophila, an interspecies yeast hybrid reveals early steps of genome resolution following polyploidization.</title>
        <authorList>
            <person name="Leh Louis V."/>
            <person name="Despons L."/>
            <person name="Friedrich A."/>
            <person name="Martin T."/>
            <person name="Durrens P."/>
            <person name="Casaregola S."/>
            <person name="Neuveglise C."/>
            <person name="Fairhead C."/>
            <person name="Marck C."/>
            <person name="Cruz J.A."/>
            <person name="Straub M.L."/>
            <person name="Kugler V."/>
            <person name="Sacerdot C."/>
            <person name="Uzunov Z."/>
            <person name="Thierry A."/>
            <person name="Weiss S."/>
            <person name="Bleykasten C."/>
            <person name="De Montigny J."/>
            <person name="Jacques N."/>
            <person name="Jung P."/>
            <person name="Lemaire M."/>
            <person name="Mallet S."/>
            <person name="Morel G."/>
            <person name="Richard G.F."/>
            <person name="Sarkar A."/>
            <person name="Savel G."/>
            <person name="Schacherer J."/>
            <person name="Seret M.L."/>
            <person name="Talla E."/>
            <person name="Samson G."/>
            <person name="Jubin C."/>
            <person name="Poulain J."/>
            <person name="Vacherie B."/>
            <person name="Barbe V."/>
            <person name="Pelletier E."/>
            <person name="Sherman D.J."/>
            <person name="Westhof E."/>
            <person name="Weissenbach J."/>
            <person name="Baret P.V."/>
            <person name="Wincker P."/>
            <person name="Gaillardin C."/>
            <person name="Dujon B."/>
            <person name="Souciet J.L."/>
        </authorList>
    </citation>
    <scope>NUCLEOTIDE SEQUENCE [LARGE SCALE GENOMIC DNA]</scope>
    <source>
        <strain evidence="5">CBS 270.75 / DBVPG 7215 / KCTC 17166 / NRRL Y-17582</strain>
    </source>
</reference>
<organism evidence="4 5">
    <name type="scientific">Eremothecium cymbalariae (strain CBS 270.75 / DBVPG 7215 / KCTC 17166 / NRRL Y-17582)</name>
    <name type="common">Yeast</name>
    <dbReference type="NCBI Taxonomy" id="931890"/>
    <lineage>
        <taxon>Eukaryota</taxon>
        <taxon>Fungi</taxon>
        <taxon>Dikarya</taxon>
        <taxon>Ascomycota</taxon>
        <taxon>Saccharomycotina</taxon>
        <taxon>Saccharomycetes</taxon>
        <taxon>Saccharomycetales</taxon>
        <taxon>Saccharomycetaceae</taxon>
        <taxon>Eremothecium</taxon>
    </lineage>
</organism>
<dbReference type="InterPro" id="IPR001870">
    <property type="entry name" value="B30.2/SPRY"/>
</dbReference>
<name>G8JQF7_ERECY</name>
<proteinExistence type="predicted"/>
<feature type="compositionally biased region" description="Acidic residues" evidence="2">
    <location>
        <begin position="547"/>
        <end position="559"/>
    </location>
</feature>
<dbReference type="FunCoup" id="G8JQF7">
    <property type="interactions" value="141"/>
</dbReference>
<dbReference type="InParanoid" id="G8JQF7"/>
<dbReference type="EMBL" id="CP002498">
    <property type="protein sequence ID" value="AET38290.1"/>
    <property type="molecule type" value="Genomic_DNA"/>
</dbReference>
<dbReference type="GO" id="GO:0045721">
    <property type="term" value="P:negative regulation of gluconeogenesis"/>
    <property type="evidence" value="ECO:0007669"/>
    <property type="project" value="EnsemblFungi"/>
</dbReference>
<dbReference type="AlphaFoldDB" id="G8JQF7"/>
<dbReference type="Pfam" id="PF10607">
    <property type="entry name" value="CTLH"/>
    <property type="match status" value="1"/>
</dbReference>
<dbReference type="PROSITE" id="PS50188">
    <property type="entry name" value="B302_SPRY"/>
    <property type="match status" value="1"/>
</dbReference>
<dbReference type="Proteomes" id="UP000006790">
    <property type="component" value="Chromosome 2"/>
</dbReference>
<dbReference type="InterPro" id="IPR003877">
    <property type="entry name" value="SPRY_dom"/>
</dbReference>
<feature type="region of interest" description="Disordered" evidence="2">
    <location>
        <begin position="514"/>
        <end position="559"/>
    </location>
</feature>
<feature type="compositionally biased region" description="Acidic residues" evidence="2">
    <location>
        <begin position="158"/>
        <end position="174"/>
    </location>
</feature>
<gene>
    <name evidence="4" type="ordered locus">Ecym_2574</name>
</gene>
<dbReference type="STRING" id="931890.G8JQF7"/>
<accession>G8JQF7</accession>
<dbReference type="eggNOG" id="KOG1477">
    <property type="taxonomic scope" value="Eukaryota"/>
</dbReference>
<keyword evidence="1" id="KW-0175">Coiled coil</keyword>
<feature type="compositionally biased region" description="Acidic residues" evidence="2">
    <location>
        <begin position="521"/>
        <end position="531"/>
    </location>
</feature>